<dbReference type="NCBIfam" id="NF038006">
    <property type="entry name" value="NhaD_1"/>
    <property type="match status" value="1"/>
</dbReference>
<evidence type="ECO:0000256" key="2">
    <source>
        <dbReference type="ARBA" id="ARBA00022448"/>
    </source>
</evidence>
<dbReference type="Pfam" id="PF03600">
    <property type="entry name" value="CitMHS"/>
    <property type="match status" value="1"/>
</dbReference>
<proteinExistence type="inferred from homology"/>
<feature type="transmembrane region" description="Helical" evidence="11">
    <location>
        <begin position="221"/>
        <end position="242"/>
    </location>
</feature>
<feature type="transmembrane region" description="Helical" evidence="11">
    <location>
        <begin position="71"/>
        <end position="91"/>
    </location>
</feature>
<evidence type="ECO:0000256" key="5">
    <source>
        <dbReference type="ARBA" id="ARBA00022989"/>
    </source>
</evidence>
<keyword evidence="2" id="KW-0813">Transport</keyword>
<dbReference type="InterPro" id="IPR004680">
    <property type="entry name" value="Cit_transptr-like_dom"/>
</dbReference>
<keyword evidence="4 11" id="KW-0812">Transmembrane</keyword>
<keyword evidence="6" id="KW-0915">Sodium</keyword>
<evidence type="ECO:0000256" key="3">
    <source>
        <dbReference type="ARBA" id="ARBA00022449"/>
    </source>
</evidence>
<evidence type="ECO:0000256" key="1">
    <source>
        <dbReference type="ARBA" id="ARBA00004141"/>
    </source>
</evidence>
<evidence type="ECO:0000256" key="7">
    <source>
        <dbReference type="ARBA" id="ARBA00023065"/>
    </source>
</evidence>
<feature type="transmembrane region" description="Helical" evidence="11">
    <location>
        <begin position="263"/>
        <end position="284"/>
    </location>
</feature>
<keyword evidence="7" id="KW-0406">Ion transport</keyword>
<dbReference type="PANTHER" id="PTHR43269:SF2">
    <property type="entry name" value="SODIUM_PROTON ANTIPORTER 1-RELATED"/>
    <property type="match status" value="1"/>
</dbReference>
<feature type="domain" description="Citrate transporter-like" evidence="12">
    <location>
        <begin position="75"/>
        <end position="446"/>
    </location>
</feature>
<sequence>MIRTKILPGLTGLSILSLVFPGLALASGDAAGETLNLTAHGVGYFALAIFALAYFFVMAEEFTHLRKSKPVILAAGLIWGAIAWVYVQNGMNHTAEEAFRHNLLEYVELFLFLLAAMTYINAMDERQVFEALRSWLVRKGFGFRQLFWLTGLLAFFISPVADNLTTALLMCAVIMAVGVSSPRFVGLGCINIVVAANAGGAFSPFGDITTLMVWQKGIVDFSTFFLLFIPSVVNFVVPAAIMHFAVPDERPEASTEVVEMRRGAIIIMILFLLTIATAVSFHNFLHMPPVLGMMTGLAYLKFFGFYLKKTHAKYYPDVPYDADQADHELGDTLNVAAFPREVKFDVFKKVERAEWDTLLFFYGVIASVGGLGFIGYLAMTSELMYVQWGELVQQWGWGAEWAATPANVMVGILSAIVDNIPVMFAVLTMNPEMSQGQWLLVTLTAGVGGSLLSIGSAAGVALMGQARGMYTFFGHLKWTWAIALGYIASILVHMWINSGSFQIPTV</sequence>
<feature type="transmembrane region" description="Helical" evidence="11">
    <location>
        <begin position="192"/>
        <end position="215"/>
    </location>
</feature>
<evidence type="ECO:0000259" key="12">
    <source>
        <dbReference type="Pfam" id="PF03600"/>
    </source>
</evidence>
<feature type="transmembrane region" description="Helical" evidence="11">
    <location>
        <begin position="103"/>
        <end position="120"/>
    </location>
</feature>
<feature type="transmembrane region" description="Helical" evidence="11">
    <location>
        <begin position="42"/>
        <end position="59"/>
    </location>
</feature>
<evidence type="ECO:0000256" key="11">
    <source>
        <dbReference type="SAM" id="Phobius"/>
    </source>
</evidence>
<dbReference type="GO" id="GO:0015297">
    <property type="term" value="F:antiporter activity"/>
    <property type="evidence" value="ECO:0007669"/>
    <property type="project" value="UniProtKB-KW"/>
</dbReference>
<dbReference type="InterPro" id="IPR045016">
    <property type="entry name" value="NhaD-like"/>
</dbReference>
<evidence type="ECO:0000256" key="10">
    <source>
        <dbReference type="ARBA" id="ARBA00025753"/>
    </source>
</evidence>
<comment type="similarity">
    <text evidence="10">Belongs to the NhaD Na(+)/H(+) (TC 2.A.62) antiporter family.</text>
</comment>
<feature type="transmembrane region" description="Helical" evidence="11">
    <location>
        <begin position="406"/>
        <end position="427"/>
    </location>
</feature>
<feature type="transmembrane region" description="Helical" evidence="11">
    <location>
        <begin position="439"/>
        <end position="466"/>
    </location>
</feature>
<keyword evidence="8 11" id="KW-0472">Membrane</keyword>
<evidence type="ECO:0000256" key="6">
    <source>
        <dbReference type="ARBA" id="ARBA00023053"/>
    </source>
</evidence>
<dbReference type="EMBL" id="CAADFG010000240">
    <property type="protein sequence ID" value="VFK01773.1"/>
    <property type="molecule type" value="Genomic_DNA"/>
</dbReference>
<evidence type="ECO:0000313" key="15">
    <source>
        <dbReference type="EMBL" id="VFK05157.1"/>
    </source>
</evidence>
<dbReference type="EMBL" id="CAADFI010000246">
    <property type="protein sequence ID" value="VFK01787.1"/>
    <property type="molecule type" value="Genomic_DNA"/>
</dbReference>
<dbReference type="PANTHER" id="PTHR43269">
    <property type="entry name" value="SODIUM/PROTON ANTIPORTER 1-RELATED"/>
    <property type="match status" value="1"/>
</dbReference>
<feature type="transmembrane region" description="Helical" evidence="11">
    <location>
        <begin position="290"/>
        <end position="307"/>
    </location>
</feature>
<dbReference type="AlphaFoldDB" id="A0A450VKB3"/>
<organism evidence="15">
    <name type="scientific">Candidatus Kentrum eta</name>
    <dbReference type="NCBI Taxonomy" id="2126337"/>
    <lineage>
        <taxon>Bacteria</taxon>
        <taxon>Pseudomonadati</taxon>
        <taxon>Pseudomonadota</taxon>
        <taxon>Gammaproteobacteria</taxon>
        <taxon>Candidatus Kentrum</taxon>
    </lineage>
</organism>
<gene>
    <name evidence="13" type="ORF">BECKH772A_GA0070896_102403</name>
    <name evidence="14" type="ORF">BECKH772B_GA0070898_102461</name>
    <name evidence="15" type="ORF">BECKH772C_GA0070978_102422</name>
</gene>
<evidence type="ECO:0000313" key="14">
    <source>
        <dbReference type="EMBL" id="VFK01787.1"/>
    </source>
</evidence>
<feature type="transmembrane region" description="Helical" evidence="11">
    <location>
        <begin position="478"/>
        <end position="496"/>
    </location>
</feature>
<feature type="transmembrane region" description="Helical" evidence="11">
    <location>
        <begin position="167"/>
        <end position="185"/>
    </location>
</feature>
<evidence type="ECO:0000256" key="8">
    <source>
        <dbReference type="ARBA" id="ARBA00023136"/>
    </source>
</evidence>
<evidence type="ECO:0000256" key="4">
    <source>
        <dbReference type="ARBA" id="ARBA00022692"/>
    </source>
</evidence>
<keyword evidence="3" id="KW-0050">Antiport</keyword>
<dbReference type="GO" id="GO:0006814">
    <property type="term" value="P:sodium ion transport"/>
    <property type="evidence" value="ECO:0007669"/>
    <property type="project" value="UniProtKB-KW"/>
</dbReference>
<dbReference type="EMBL" id="CAADFJ010000242">
    <property type="protein sequence ID" value="VFK05157.1"/>
    <property type="molecule type" value="Genomic_DNA"/>
</dbReference>
<dbReference type="GO" id="GO:0016020">
    <property type="term" value="C:membrane"/>
    <property type="evidence" value="ECO:0007669"/>
    <property type="project" value="UniProtKB-SubCell"/>
</dbReference>
<evidence type="ECO:0000313" key="13">
    <source>
        <dbReference type="EMBL" id="VFK01773.1"/>
    </source>
</evidence>
<reference evidence="15" key="1">
    <citation type="submission" date="2019-02" db="EMBL/GenBank/DDBJ databases">
        <authorList>
            <person name="Gruber-Vodicka R. H."/>
            <person name="Seah K. B. B."/>
        </authorList>
    </citation>
    <scope>NUCLEOTIDE SEQUENCE</scope>
    <source>
        <strain evidence="15">BECK_SA2B12</strain>
        <strain evidence="13">BECK_SA2B15</strain>
        <strain evidence="14">BECK_SA2B20</strain>
    </source>
</reference>
<feature type="transmembrane region" description="Helical" evidence="11">
    <location>
        <begin position="358"/>
        <end position="379"/>
    </location>
</feature>
<keyword evidence="9" id="KW-0739">Sodium transport</keyword>
<accession>A0A450VKB3</accession>
<keyword evidence="5 11" id="KW-1133">Transmembrane helix</keyword>
<evidence type="ECO:0000256" key="9">
    <source>
        <dbReference type="ARBA" id="ARBA00023201"/>
    </source>
</evidence>
<feature type="transmembrane region" description="Helical" evidence="11">
    <location>
        <begin position="141"/>
        <end position="161"/>
    </location>
</feature>
<comment type="subcellular location">
    <subcellularLocation>
        <location evidence="1">Membrane</location>
        <topology evidence="1">Multi-pass membrane protein</topology>
    </subcellularLocation>
</comment>
<protein>
    <submittedName>
        <fullName evidence="15">Na+/H+ antiporter, NhaD family</fullName>
    </submittedName>
</protein>
<name>A0A450VKB3_9GAMM</name>